<dbReference type="EMBL" id="AY198133">
    <property type="protein sequence ID" value="AAP58932.1"/>
    <property type="molecule type" value="Genomic_DNA"/>
</dbReference>
<proteinExistence type="predicted"/>
<evidence type="ECO:0000313" key="1">
    <source>
        <dbReference type="EMBL" id="AAP58932.1"/>
    </source>
</evidence>
<accession>Q6XYU7</accession>
<dbReference type="AlphaFoldDB" id="Q6XYU7"/>
<dbReference type="SUPFAM" id="SSF48695">
    <property type="entry name" value="Multiheme cytochromes"/>
    <property type="match status" value="1"/>
</dbReference>
<reference evidence="1" key="1">
    <citation type="journal article" date="2003" name="Mol. Genet. Genomics">
        <title>Gene content and organization of an 85-kb DNA segment from the genome of the phytopathogenic mollicute Spiroplasma kunkelii.</title>
        <authorList>
            <person name="Zhao Y."/>
            <person name="Hammond R.W."/>
            <person name="Jomantiene R."/>
            <person name="Dally E.L."/>
            <person name="Lee I.-M."/>
            <person name="Jia H."/>
            <person name="Wu H."/>
            <person name="Lin S."/>
            <person name="Zhang P."/>
            <person name="Kenton S."/>
            <person name="Najar F.Z."/>
            <person name="Hua A."/>
            <person name="Roe B.A."/>
            <person name="Fletcher J."/>
            <person name="Davis R.E."/>
        </authorList>
    </citation>
    <scope>NUCLEOTIDE SEQUENCE</scope>
    <source>
        <strain evidence="1">CR2-3x</strain>
    </source>
</reference>
<name>Q6XYU7_SPIKU</name>
<sequence>MCCTKFSKVYKNRRDEKIVNTIKNLYIVFYTDNAYTPNQGKVVKVFTDSELARKYLLTKVNLNGKKNTKDNKWILKVYCYVESNDSYEYSKWETTQFKNMVGNCIQCHQYFLRENNANMCDECLGQVRQGLKECGVCHNFFNPIGIKFVSNGDVFPSLACQECSQILLQNLNVK</sequence>
<organism evidence="1">
    <name type="scientific">Spiroplasma kunkelii</name>
    <dbReference type="NCBI Taxonomy" id="47834"/>
    <lineage>
        <taxon>Bacteria</taxon>
        <taxon>Bacillati</taxon>
        <taxon>Mycoplasmatota</taxon>
        <taxon>Mollicutes</taxon>
        <taxon>Entomoplasmatales</taxon>
        <taxon>Spiroplasmataceae</taxon>
        <taxon>Spiroplasma</taxon>
    </lineage>
</organism>
<protein>
    <submittedName>
        <fullName evidence="1">Uncharacterized protein</fullName>
    </submittedName>
</protein>
<dbReference type="InterPro" id="IPR036280">
    <property type="entry name" value="Multihaem_cyt_sf"/>
</dbReference>